<dbReference type="EMBL" id="DXDX01000165">
    <property type="protein sequence ID" value="HIY22002.1"/>
    <property type="molecule type" value="Genomic_DNA"/>
</dbReference>
<name>A0A9D1YAD8_9FIRM</name>
<sequence length="89" mass="10031">MKNWNLRLNFWFLLSVFWIVLAFYQVYQKGSGIVIGYNAFVAALFAVLGIAQNVFEKQGQEGKKKMNQISLLAIAAVVLISTVLMALFL</sequence>
<proteinExistence type="predicted"/>
<dbReference type="Proteomes" id="UP000823868">
    <property type="component" value="Unassembled WGS sequence"/>
</dbReference>
<evidence type="ECO:0000313" key="2">
    <source>
        <dbReference type="EMBL" id="HIY22002.1"/>
    </source>
</evidence>
<feature type="transmembrane region" description="Helical" evidence="1">
    <location>
        <begin position="67"/>
        <end position="88"/>
    </location>
</feature>
<comment type="caution">
    <text evidence="2">The sequence shown here is derived from an EMBL/GenBank/DDBJ whole genome shotgun (WGS) entry which is preliminary data.</text>
</comment>
<evidence type="ECO:0000256" key="1">
    <source>
        <dbReference type="SAM" id="Phobius"/>
    </source>
</evidence>
<gene>
    <name evidence="2" type="ORF">H9841_08905</name>
</gene>
<keyword evidence="1" id="KW-1133">Transmembrane helix</keyword>
<keyword evidence="1" id="KW-0472">Membrane</keyword>
<protein>
    <submittedName>
        <fullName evidence="2">Uncharacterized protein</fullName>
    </submittedName>
</protein>
<keyword evidence="1" id="KW-0812">Transmembrane</keyword>
<reference evidence="2" key="1">
    <citation type="journal article" date="2021" name="PeerJ">
        <title>Extensive microbial diversity within the chicken gut microbiome revealed by metagenomics and culture.</title>
        <authorList>
            <person name="Gilroy R."/>
            <person name="Ravi A."/>
            <person name="Getino M."/>
            <person name="Pursley I."/>
            <person name="Horton D.L."/>
            <person name="Alikhan N.F."/>
            <person name="Baker D."/>
            <person name="Gharbi K."/>
            <person name="Hall N."/>
            <person name="Watson M."/>
            <person name="Adriaenssens E.M."/>
            <person name="Foster-Nyarko E."/>
            <person name="Jarju S."/>
            <person name="Secka A."/>
            <person name="Antonio M."/>
            <person name="Oren A."/>
            <person name="Chaudhuri R.R."/>
            <person name="La Ragione R."/>
            <person name="Hildebrand F."/>
            <person name="Pallen M.J."/>
        </authorList>
    </citation>
    <scope>NUCLEOTIDE SEQUENCE</scope>
    <source>
        <strain evidence="2">ChiBcec16_6824</strain>
    </source>
</reference>
<reference evidence="2" key="2">
    <citation type="submission" date="2021-04" db="EMBL/GenBank/DDBJ databases">
        <authorList>
            <person name="Gilroy R."/>
        </authorList>
    </citation>
    <scope>NUCLEOTIDE SEQUENCE</scope>
    <source>
        <strain evidence="2">ChiBcec16_6824</strain>
    </source>
</reference>
<evidence type="ECO:0000313" key="3">
    <source>
        <dbReference type="Proteomes" id="UP000823868"/>
    </source>
</evidence>
<feature type="transmembrane region" description="Helical" evidence="1">
    <location>
        <begin position="9"/>
        <end position="27"/>
    </location>
</feature>
<accession>A0A9D1YAD8</accession>
<organism evidence="2 3">
    <name type="scientific">Candidatus Flavonifractor merdigallinarum</name>
    <dbReference type="NCBI Taxonomy" id="2838589"/>
    <lineage>
        <taxon>Bacteria</taxon>
        <taxon>Bacillati</taxon>
        <taxon>Bacillota</taxon>
        <taxon>Clostridia</taxon>
        <taxon>Eubacteriales</taxon>
        <taxon>Oscillospiraceae</taxon>
        <taxon>Flavonifractor</taxon>
    </lineage>
</organism>
<dbReference type="AlphaFoldDB" id="A0A9D1YAD8"/>
<feature type="transmembrane region" description="Helical" evidence="1">
    <location>
        <begin position="33"/>
        <end position="55"/>
    </location>
</feature>